<evidence type="ECO:0000313" key="3">
    <source>
        <dbReference type="EMBL" id="GFO16322.1"/>
    </source>
</evidence>
<evidence type="ECO:0000313" key="4">
    <source>
        <dbReference type="Proteomes" id="UP000735302"/>
    </source>
</evidence>
<dbReference type="Proteomes" id="UP000735302">
    <property type="component" value="Unassembled WGS sequence"/>
</dbReference>
<keyword evidence="3" id="KW-0808">Transferase</keyword>
<name>A0AAV4BAZ0_9GAST</name>
<proteinExistence type="predicted"/>
<dbReference type="EMBL" id="BLXT01004656">
    <property type="protein sequence ID" value="GFO16322.1"/>
    <property type="molecule type" value="Genomic_DNA"/>
</dbReference>
<keyword evidence="3" id="KW-0418">Kinase</keyword>
<comment type="caution">
    <text evidence="3">The sequence shown here is derived from an EMBL/GenBank/DDBJ whole genome shotgun (WGS) entry which is preliminary data.</text>
</comment>
<protein>
    <submittedName>
        <fullName evidence="3">Calcium-dependent protein kinase</fullName>
    </submittedName>
</protein>
<accession>A0AAV4BAZ0</accession>
<keyword evidence="1" id="KW-0106">Calcium</keyword>
<dbReference type="CDD" id="cd00051">
    <property type="entry name" value="EFh"/>
    <property type="match status" value="1"/>
</dbReference>
<reference evidence="3 4" key="1">
    <citation type="journal article" date="2021" name="Elife">
        <title>Chloroplast acquisition without the gene transfer in kleptoplastic sea slugs, Plakobranchus ocellatus.</title>
        <authorList>
            <person name="Maeda T."/>
            <person name="Takahashi S."/>
            <person name="Yoshida T."/>
            <person name="Shimamura S."/>
            <person name="Takaki Y."/>
            <person name="Nagai Y."/>
            <person name="Toyoda A."/>
            <person name="Suzuki Y."/>
            <person name="Arimoto A."/>
            <person name="Ishii H."/>
            <person name="Satoh N."/>
            <person name="Nishiyama T."/>
            <person name="Hasebe M."/>
            <person name="Maruyama T."/>
            <person name="Minagawa J."/>
            <person name="Obokata J."/>
            <person name="Shigenobu S."/>
        </authorList>
    </citation>
    <scope>NUCLEOTIDE SEQUENCE [LARGE SCALE GENOMIC DNA]</scope>
</reference>
<dbReference type="InterPro" id="IPR011992">
    <property type="entry name" value="EF-hand-dom_pair"/>
</dbReference>
<gene>
    <name evidence="3" type="ORF">PoB_004282700</name>
</gene>
<dbReference type="GO" id="GO:0005509">
    <property type="term" value="F:calcium ion binding"/>
    <property type="evidence" value="ECO:0007669"/>
    <property type="project" value="InterPro"/>
</dbReference>
<organism evidence="3 4">
    <name type="scientific">Plakobranchus ocellatus</name>
    <dbReference type="NCBI Taxonomy" id="259542"/>
    <lineage>
        <taxon>Eukaryota</taxon>
        <taxon>Metazoa</taxon>
        <taxon>Spiralia</taxon>
        <taxon>Lophotrochozoa</taxon>
        <taxon>Mollusca</taxon>
        <taxon>Gastropoda</taxon>
        <taxon>Heterobranchia</taxon>
        <taxon>Euthyneura</taxon>
        <taxon>Panpulmonata</taxon>
        <taxon>Sacoglossa</taxon>
        <taxon>Placobranchoidea</taxon>
        <taxon>Plakobranchidae</taxon>
        <taxon>Plakobranchus</taxon>
    </lineage>
</organism>
<evidence type="ECO:0000259" key="2">
    <source>
        <dbReference type="PROSITE" id="PS50222"/>
    </source>
</evidence>
<dbReference type="SMART" id="SM00054">
    <property type="entry name" value="EFh"/>
    <property type="match status" value="2"/>
</dbReference>
<feature type="domain" description="EF-hand" evidence="2">
    <location>
        <begin position="8"/>
        <end position="43"/>
    </location>
</feature>
<sequence length="124" mass="14335">MDDKRVEELVKKYAFNFDEADKDKSGALSITEVTEVLRGIGFSGSDEEAQRMFAHLDKNKDDKITRDEFESTLKNLPKMTISCSCAPKIQLPKYSHLMNTSNAFMLVLRHYHTSFRFSTFMIKQ</sequence>
<evidence type="ECO:0000256" key="1">
    <source>
        <dbReference type="ARBA" id="ARBA00022837"/>
    </source>
</evidence>
<dbReference type="Gene3D" id="1.10.238.10">
    <property type="entry name" value="EF-hand"/>
    <property type="match status" value="1"/>
</dbReference>
<keyword evidence="4" id="KW-1185">Reference proteome</keyword>
<dbReference type="SUPFAM" id="SSF47473">
    <property type="entry name" value="EF-hand"/>
    <property type="match status" value="1"/>
</dbReference>
<dbReference type="InterPro" id="IPR002048">
    <property type="entry name" value="EF_hand_dom"/>
</dbReference>
<dbReference type="InterPro" id="IPR018247">
    <property type="entry name" value="EF_Hand_1_Ca_BS"/>
</dbReference>
<dbReference type="AlphaFoldDB" id="A0AAV4BAZ0"/>
<dbReference type="GO" id="GO:0016301">
    <property type="term" value="F:kinase activity"/>
    <property type="evidence" value="ECO:0007669"/>
    <property type="project" value="UniProtKB-KW"/>
</dbReference>
<dbReference type="Pfam" id="PF13499">
    <property type="entry name" value="EF-hand_7"/>
    <property type="match status" value="1"/>
</dbReference>
<dbReference type="PROSITE" id="PS00018">
    <property type="entry name" value="EF_HAND_1"/>
    <property type="match status" value="2"/>
</dbReference>
<feature type="domain" description="EF-hand" evidence="2">
    <location>
        <begin position="44"/>
        <end position="79"/>
    </location>
</feature>
<dbReference type="PROSITE" id="PS50222">
    <property type="entry name" value="EF_HAND_2"/>
    <property type="match status" value="2"/>
</dbReference>